<evidence type="ECO:0000259" key="2">
    <source>
        <dbReference type="Pfam" id="PF04717"/>
    </source>
</evidence>
<feature type="domain" description="Putative type VI secretion system Rhs element associated Vgr" evidence="4">
    <location>
        <begin position="636"/>
        <end position="742"/>
    </location>
</feature>
<accession>A0A0A0M923</accession>
<organism evidence="5 6">
    <name type="scientific">Lysobacter defluvii IMMIB APB-9 = DSM 18482</name>
    <dbReference type="NCBI Taxonomy" id="1385515"/>
    <lineage>
        <taxon>Bacteria</taxon>
        <taxon>Pseudomonadati</taxon>
        <taxon>Pseudomonadota</taxon>
        <taxon>Gammaproteobacteria</taxon>
        <taxon>Lysobacterales</taxon>
        <taxon>Lysobacteraceae</taxon>
        <taxon>Novilysobacter</taxon>
    </lineage>
</organism>
<dbReference type="eggNOG" id="COG3501">
    <property type="taxonomic scope" value="Bacteria"/>
</dbReference>
<dbReference type="Gene3D" id="2.40.50.230">
    <property type="entry name" value="Gp5 N-terminal domain"/>
    <property type="match status" value="1"/>
</dbReference>
<dbReference type="Gene3D" id="3.55.50.10">
    <property type="entry name" value="Baseplate protein-like domains"/>
    <property type="match status" value="1"/>
</dbReference>
<feature type="region of interest" description="Disordered" evidence="1">
    <location>
        <begin position="397"/>
        <end position="438"/>
    </location>
</feature>
<feature type="region of interest" description="Disordered" evidence="1">
    <location>
        <begin position="345"/>
        <end position="366"/>
    </location>
</feature>
<proteinExistence type="predicted"/>
<keyword evidence="6" id="KW-1185">Reference proteome</keyword>
<dbReference type="RefSeq" id="WP_052106682.1">
    <property type="nucleotide sequence ID" value="NZ_AVBH01000051.1"/>
</dbReference>
<evidence type="ECO:0000259" key="4">
    <source>
        <dbReference type="Pfam" id="PF13296"/>
    </source>
</evidence>
<evidence type="ECO:0000259" key="3">
    <source>
        <dbReference type="Pfam" id="PF10106"/>
    </source>
</evidence>
<evidence type="ECO:0000313" key="6">
    <source>
        <dbReference type="Proteomes" id="UP000030003"/>
    </source>
</evidence>
<gene>
    <name evidence="5" type="ORF">N791_13490</name>
</gene>
<dbReference type="InterPro" id="IPR037026">
    <property type="entry name" value="Vgr_OB-fold_dom_sf"/>
</dbReference>
<dbReference type="Pfam" id="PF10106">
    <property type="entry name" value="DUF2345"/>
    <property type="match status" value="1"/>
</dbReference>
<dbReference type="Gene3D" id="2.30.110.50">
    <property type="match status" value="1"/>
</dbReference>
<feature type="domain" description="Gp5/Type VI secretion system Vgr protein OB-fold" evidence="2">
    <location>
        <begin position="501"/>
        <end position="567"/>
    </location>
</feature>
<name>A0A0A0M923_9GAMM</name>
<dbReference type="InterPro" id="IPR018769">
    <property type="entry name" value="VgrG2_DUF2345"/>
</dbReference>
<sequence>MINSGVTVAREALAALSRFTGATRLYALDLQDCPTELVVERWQGHEALSSGFEWWVDVLSTNAHLPLDPMIGRRATLWTRMADGGRLPRSGLVREAACLGGDGGLARYRLCLVPWTWLLGQGRHSRVFEDMTVLEIVAEVLAGYAPLARWQVADEVGPFLAGEGLPAPARPRSYCVQYRESDADFIARLLAEEGLGWRLEEVPGDDGGESGHQMVVFSDSAAGSQDPSCPANGALRLHRYDGAERGDAIQILGQRESLGPGQLTVLTDDYRHQVLSASAALEAGGEGHRLEAYDFAGPYAFATQTEGARYAGLMAEAAEASRHEWRGRGTVRSFRAGEWFRVAAPSSRIPSSPSTPSSPRTRGSTDSPELLLLSVRHFGINNLPDVVRDGVEALLGPSFPRTGESSDPGLDPRVRGDDGAWGSSRADDGAWGASRRDDDELERAAQAVGYANAFTAIPRTRPWRPVLADETGLRLNPRPTAPGYQTAIVVGGGDGGEIHADAMGRVRVRFHFQDGSGPANDSCWLRVSQRYAGPGVGSQFLPRVGQEVLVGFLEGDIDRPIVVGSLYNGRGEGGVAPTLGGRQGDPVADGLFAEAGDHRPSAQGNLSGGNAPAWHGMSPDAEGHRNAGALSGFKSKEICGEGHNRLVFDDTDGQLRLQLATTHGHSELNLGHLVHQADNYRGSFRGEGFELRTDQWGAIRGARGVWISAWAASPDEPAGDHVPVNALLRQVATLAQAYSDIAGTHLTVRPSAAPLQALDASARSTVDGTSFDAAVASAAERSPAPGANRVPHTADALLALSAPAGIGFVAGQSLHWTTGETLTLSSGAASNAAVAGHLRIHTAQAIGWLANAGSVPSRSAAFPPLPLAGEGRGEGPPNPDALSLVAAQDSLHLEAQTDDLKLQARDTLQLTSTTAQVDLTASKALHLATSGGASITIEDGNIRIACPGEIRVHAQKKEFVGPAQLSREMNSWPEARFERNVCVRLQDGTPAAGYRYELERADGALISGVTDEAGRVPLQRGLSPESVAIRITGKERME</sequence>
<dbReference type="AlphaFoldDB" id="A0A0A0M923"/>
<dbReference type="InterPro" id="IPR006531">
    <property type="entry name" value="Gp5/Vgr_OB"/>
</dbReference>
<dbReference type="STRING" id="1385515.GCA_000423325_01959"/>
<dbReference type="SUPFAM" id="SSF69255">
    <property type="entry name" value="gp5 N-terminal domain-like"/>
    <property type="match status" value="1"/>
</dbReference>
<dbReference type="Pfam" id="PF04717">
    <property type="entry name" value="Phage_base_V"/>
    <property type="match status" value="1"/>
</dbReference>
<dbReference type="Pfam" id="PF13296">
    <property type="entry name" value="T6SS_Vgr"/>
    <property type="match status" value="1"/>
</dbReference>
<protein>
    <submittedName>
        <fullName evidence="5">Type IV secretion protein Rhs</fullName>
    </submittedName>
</protein>
<dbReference type="SUPFAM" id="SSF69279">
    <property type="entry name" value="Phage tail proteins"/>
    <property type="match status" value="2"/>
</dbReference>
<dbReference type="eggNOG" id="COG4253">
    <property type="taxonomic scope" value="Bacteria"/>
</dbReference>
<dbReference type="EMBL" id="AVBH01000051">
    <property type="protein sequence ID" value="KGO98759.1"/>
    <property type="molecule type" value="Genomic_DNA"/>
</dbReference>
<dbReference type="Proteomes" id="UP000030003">
    <property type="component" value="Unassembled WGS sequence"/>
</dbReference>
<reference evidence="5 6" key="1">
    <citation type="submission" date="2013-08" db="EMBL/GenBank/DDBJ databases">
        <title>Genomic analysis of Lysobacter defluvii.</title>
        <authorList>
            <person name="Wang Q."/>
            <person name="Wang G."/>
        </authorList>
    </citation>
    <scope>NUCLEOTIDE SEQUENCE [LARGE SCALE GENOMIC DNA]</scope>
    <source>
        <strain evidence="5 6">IMMIB APB-9</strain>
    </source>
</reference>
<feature type="region of interest" description="Disordered" evidence="1">
    <location>
        <begin position="599"/>
        <end position="628"/>
    </location>
</feature>
<dbReference type="InterPro" id="IPR028244">
    <property type="entry name" value="T6SS_Rhs_Vgr_dom"/>
</dbReference>
<comment type="caution">
    <text evidence="5">The sequence shown here is derived from an EMBL/GenBank/DDBJ whole genome shotgun (WGS) entry which is preliminary data.</text>
</comment>
<dbReference type="OrthoDB" id="5959035at2"/>
<dbReference type="Pfam" id="PF05954">
    <property type="entry name" value="Phage_GPD"/>
    <property type="match status" value="1"/>
</dbReference>
<evidence type="ECO:0000256" key="1">
    <source>
        <dbReference type="SAM" id="MobiDB-lite"/>
    </source>
</evidence>
<dbReference type="Gene3D" id="4.10.220.110">
    <property type="match status" value="1"/>
</dbReference>
<feature type="domain" description="DUF2345" evidence="3">
    <location>
        <begin position="787"/>
        <end position="963"/>
    </location>
</feature>
<evidence type="ECO:0000313" key="5">
    <source>
        <dbReference type="EMBL" id="KGO98759.1"/>
    </source>
</evidence>